<comment type="similarity">
    <text evidence="7">Belongs to the aspartate/glutamate racemases family.</text>
</comment>
<dbReference type="GO" id="GO:0009252">
    <property type="term" value="P:peptidoglycan biosynthetic process"/>
    <property type="evidence" value="ECO:0007669"/>
    <property type="project" value="UniProtKB-UniRule"/>
</dbReference>
<dbReference type="EMBL" id="JADIMM010000079">
    <property type="protein sequence ID" value="MBO8457851.1"/>
    <property type="molecule type" value="Genomic_DNA"/>
</dbReference>
<feature type="active site" description="Proton donor/acceptor" evidence="7">
    <location>
        <position position="188"/>
    </location>
</feature>
<evidence type="ECO:0000313" key="9">
    <source>
        <dbReference type="Proteomes" id="UP000823638"/>
    </source>
</evidence>
<dbReference type="InterPro" id="IPR018187">
    <property type="entry name" value="Asp/Glu_racemase_AS_1"/>
</dbReference>
<evidence type="ECO:0000256" key="3">
    <source>
        <dbReference type="ARBA" id="ARBA00022960"/>
    </source>
</evidence>
<feature type="binding site" evidence="7">
    <location>
        <begin position="43"/>
        <end position="44"/>
    </location>
    <ligand>
        <name>substrate</name>
    </ligand>
</feature>
<reference evidence="8" key="1">
    <citation type="submission" date="2020-10" db="EMBL/GenBank/DDBJ databases">
        <authorList>
            <person name="Gilroy R."/>
        </authorList>
    </citation>
    <scope>NUCLEOTIDE SEQUENCE</scope>
    <source>
        <strain evidence="8">10532</strain>
    </source>
</reference>
<keyword evidence="5 7" id="KW-0413">Isomerase</keyword>
<dbReference type="GO" id="GO:0008360">
    <property type="term" value="P:regulation of cell shape"/>
    <property type="evidence" value="ECO:0007669"/>
    <property type="project" value="UniProtKB-KW"/>
</dbReference>
<keyword evidence="3 7" id="KW-0133">Cell shape</keyword>
<keyword evidence="4 7" id="KW-0573">Peptidoglycan synthesis</keyword>
<feature type="active site" description="Proton donor/acceptor" evidence="7">
    <location>
        <position position="75"/>
    </location>
</feature>
<proteinExistence type="inferred from homology"/>
<dbReference type="InterPro" id="IPR015942">
    <property type="entry name" value="Asp/Glu/hydantoin_racemase"/>
</dbReference>
<dbReference type="GO" id="GO:0071555">
    <property type="term" value="P:cell wall organization"/>
    <property type="evidence" value="ECO:0007669"/>
    <property type="project" value="UniProtKB-KW"/>
</dbReference>
<evidence type="ECO:0000256" key="5">
    <source>
        <dbReference type="ARBA" id="ARBA00023235"/>
    </source>
</evidence>
<evidence type="ECO:0000256" key="6">
    <source>
        <dbReference type="ARBA" id="ARBA00023316"/>
    </source>
</evidence>
<sequence length="271" mass="30285">MEKKCTFAFMDSGVGGLPYLQELVKVTGFNNCVYYADTRNFPYGEKTDSEIIENACKGVALLIEKFSPEVIVVACNTMSVAALESLRAGFPSVEFVGTVPAIKTARQLTRNRIIGLLATERTISHKYTGELIRKFAGDCIVVKRGDSNLIRFIETRLDSSSPEEKYKALEPCFTEFKNKNVDTVILACTHFLRMTGEFKNMFEPEIKVIDSLEGVVNQAVKLSEKYPEAEKKSGTPVVYISGQENEDKNNTDSHYKDLCGKLNFLWGGILK</sequence>
<dbReference type="HAMAP" id="MF_00258">
    <property type="entry name" value="Glu_racemase"/>
    <property type="match status" value="1"/>
</dbReference>
<reference evidence="8" key="2">
    <citation type="journal article" date="2021" name="PeerJ">
        <title>Extensive microbial diversity within the chicken gut microbiome revealed by metagenomics and culture.</title>
        <authorList>
            <person name="Gilroy R."/>
            <person name="Ravi A."/>
            <person name="Getino M."/>
            <person name="Pursley I."/>
            <person name="Horton D.L."/>
            <person name="Alikhan N.F."/>
            <person name="Baker D."/>
            <person name="Gharbi K."/>
            <person name="Hall N."/>
            <person name="Watson M."/>
            <person name="Adriaenssens E.M."/>
            <person name="Foster-Nyarko E."/>
            <person name="Jarju S."/>
            <person name="Secka A."/>
            <person name="Antonio M."/>
            <person name="Oren A."/>
            <person name="Chaudhuri R.R."/>
            <person name="La Ragione R."/>
            <person name="Hildebrand F."/>
            <person name="Pallen M.J."/>
        </authorList>
    </citation>
    <scope>NUCLEOTIDE SEQUENCE</scope>
    <source>
        <strain evidence="8">10532</strain>
    </source>
</reference>
<organism evidence="8 9">
    <name type="scientific">Candidatus Gallitreponema excrementavium</name>
    <dbReference type="NCBI Taxonomy" id="2840840"/>
    <lineage>
        <taxon>Bacteria</taxon>
        <taxon>Pseudomonadati</taxon>
        <taxon>Spirochaetota</taxon>
        <taxon>Spirochaetia</taxon>
        <taxon>Spirochaetales</taxon>
        <taxon>Candidatus Gallitreponema</taxon>
    </lineage>
</organism>
<dbReference type="PANTHER" id="PTHR21198">
    <property type="entry name" value="GLUTAMATE RACEMASE"/>
    <property type="match status" value="1"/>
</dbReference>
<dbReference type="SUPFAM" id="SSF53681">
    <property type="entry name" value="Aspartate/glutamate racemase"/>
    <property type="match status" value="2"/>
</dbReference>
<dbReference type="EC" id="5.1.1.3" evidence="2 7"/>
<feature type="binding site" evidence="7">
    <location>
        <begin position="11"/>
        <end position="12"/>
    </location>
    <ligand>
        <name>substrate</name>
    </ligand>
</feature>
<comment type="catalytic activity">
    <reaction evidence="1 7">
        <text>L-glutamate = D-glutamate</text>
        <dbReference type="Rhea" id="RHEA:12813"/>
        <dbReference type="ChEBI" id="CHEBI:29985"/>
        <dbReference type="ChEBI" id="CHEBI:29986"/>
        <dbReference type="EC" id="5.1.1.3"/>
    </reaction>
</comment>
<comment type="caution">
    <text evidence="8">The sequence shown here is derived from an EMBL/GenBank/DDBJ whole genome shotgun (WGS) entry which is preliminary data.</text>
</comment>
<dbReference type="Pfam" id="PF01177">
    <property type="entry name" value="Asp_Glu_race"/>
    <property type="match status" value="1"/>
</dbReference>
<evidence type="ECO:0000313" key="8">
    <source>
        <dbReference type="EMBL" id="MBO8457851.1"/>
    </source>
</evidence>
<accession>A0A9D9HPP7</accession>
<evidence type="ECO:0000256" key="4">
    <source>
        <dbReference type="ARBA" id="ARBA00022984"/>
    </source>
</evidence>
<dbReference type="PANTHER" id="PTHR21198:SF2">
    <property type="entry name" value="GLUTAMATE RACEMASE"/>
    <property type="match status" value="1"/>
</dbReference>
<gene>
    <name evidence="7 8" type="primary">murI</name>
    <name evidence="8" type="ORF">IAA81_06445</name>
</gene>
<dbReference type="InterPro" id="IPR001920">
    <property type="entry name" value="Asp/Glu_race"/>
</dbReference>
<comment type="function">
    <text evidence="7">Provides the (R)-glutamate required for cell wall biosynthesis.</text>
</comment>
<feature type="binding site" evidence="7">
    <location>
        <begin position="189"/>
        <end position="190"/>
    </location>
    <ligand>
        <name>substrate</name>
    </ligand>
</feature>
<dbReference type="Proteomes" id="UP000823638">
    <property type="component" value="Unassembled WGS sequence"/>
</dbReference>
<dbReference type="PROSITE" id="PS00923">
    <property type="entry name" value="ASP_GLU_RACEMASE_1"/>
    <property type="match status" value="1"/>
</dbReference>
<comment type="pathway">
    <text evidence="7">Cell wall biogenesis; peptidoglycan biosynthesis.</text>
</comment>
<protein>
    <recommendedName>
        <fullName evidence="2 7">Glutamate racemase</fullName>
        <ecNumber evidence="2 7">5.1.1.3</ecNumber>
    </recommendedName>
</protein>
<keyword evidence="6 7" id="KW-0961">Cell wall biogenesis/degradation</keyword>
<dbReference type="InterPro" id="IPR004391">
    <property type="entry name" value="Glu_race"/>
</dbReference>
<evidence type="ECO:0000256" key="7">
    <source>
        <dbReference type="HAMAP-Rule" id="MF_00258"/>
    </source>
</evidence>
<dbReference type="GO" id="GO:0008881">
    <property type="term" value="F:glutamate racemase activity"/>
    <property type="evidence" value="ECO:0007669"/>
    <property type="project" value="UniProtKB-UniRule"/>
</dbReference>
<evidence type="ECO:0000256" key="2">
    <source>
        <dbReference type="ARBA" id="ARBA00013090"/>
    </source>
</evidence>
<dbReference type="AlphaFoldDB" id="A0A9D9HPP7"/>
<name>A0A9D9HPP7_9SPIR</name>
<evidence type="ECO:0000256" key="1">
    <source>
        <dbReference type="ARBA" id="ARBA00001602"/>
    </source>
</evidence>
<dbReference type="NCBIfam" id="TIGR00067">
    <property type="entry name" value="glut_race"/>
    <property type="match status" value="1"/>
</dbReference>
<dbReference type="Gene3D" id="3.40.50.1860">
    <property type="match status" value="2"/>
</dbReference>
<feature type="binding site" evidence="7">
    <location>
        <begin position="76"/>
        <end position="77"/>
    </location>
    <ligand>
        <name>substrate</name>
    </ligand>
</feature>